<feature type="transmembrane region" description="Helical" evidence="1">
    <location>
        <begin position="446"/>
        <end position="467"/>
    </location>
</feature>
<dbReference type="AlphaFoldDB" id="A0A4R8DV38"/>
<dbReference type="OrthoDB" id="636847at2"/>
<feature type="transmembrane region" description="Helical" evidence="1">
    <location>
        <begin position="145"/>
        <end position="163"/>
    </location>
</feature>
<dbReference type="EMBL" id="SODV01000001">
    <property type="protein sequence ID" value="TDX01856.1"/>
    <property type="molecule type" value="Genomic_DNA"/>
</dbReference>
<gene>
    <name evidence="2" type="ORF">EDB95_2900</name>
</gene>
<comment type="caution">
    <text evidence="2">The sequence shown here is derived from an EMBL/GenBank/DDBJ whole genome shotgun (WGS) entry which is preliminary data.</text>
</comment>
<feature type="transmembrane region" description="Helical" evidence="1">
    <location>
        <begin position="96"/>
        <end position="114"/>
    </location>
</feature>
<feature type="transmembrane region" description="Helical" evidence="1">
    <location>
        <begin position="206"/>
        <end position="224"/>
    </location>
</feature>
<feature type="transmembrane region" description="Helical" evidence="1">
    <location>
        <begin position="67"/>
        <end position="84"/>
    </location>
</feature>
<feature type="transmembrane region" description="Helical" evidence="1">
    <location>
        <begin position="169"/>
        <end position="199"/>
    </location>
</feature>
<feature type="transmembrane region" description="Helical" evidence="1">
    <location>
        <begin position="412"/>
        <end position="434"/>
    </location>
</feature>
<evidence type="ECO:0000313" key="3">
    <source>
        <dbReference type="Proteomes" id="UP000294498"/>
    </source>
</evidence>
<keyword evidence="1" id="KW-0812">Transmembrane</keyword>
<keyword evidence="3" id="KW-1185">Reference proteome</keyword>
<reference evidence="2 3" key="1">
    <citation type="submission" date="2019-03" db="EMBL/GenBank/DDBJ databases">
        <title>Genomic Encyclopedia of Type Strains, Phase IV (KMG-IV): sequencing the most valuable type-strain genomes for metagenomic binning, comparative biology and taxonomic classification.</title>
        <authorList>
            <person name="Goeker M."/>
        </authorList>
    </citation>
    <scope>NUCLEOTIDE SEQUENCE [LARGE SCALE GENOMIC DNA]</scope>
    <source>
        <strain evidence="2 3">DSM 100059</strain>
    </source>
</reference>
<feature type="transmembrane region" description="Helical" evidence="1">
    <location>
        <begin position="473"/>
        <end position="491"/>
    </location>
</feature>
<evidence type="ECO:0000256" key="1">
    <source>
        <dbReference type="SAM" id="Phobius"/>
    </source>
</evidence>
<name>A0A4R8DV38_9BACT</name>
<feature type="transmembrane region" description="Helical" evidence="1">
    <location>
        <begin position="25"/>
        <end position="47"/>
    </location>
</feature>
<evidence type="ECO:0008006" key="4">
    <source>
        <dbReference type="Google" id="ProtNLM"/>
    </source>
</evidence>
<dbReference type="RefSeq" id="WP_133994495.1">
    <property type="nucleotide sequence ID" value="NZ_SODV01000001.1"/>
</dbReference>
<dbReference type="Proteomes" id="UP000294498">
    <property type="component" value="Unassembled WGS sequence"/>
</dbReference>
<protein>
    <recommendedName>
        <fullName evidence="4">Dolichyl-phosphate-mannose-protein mannosyltransferase</fullName>
    </recommendedName>
</protein>
<evidence type="ECO:0000313" key="2">
    <source>
        <dbReference type="EMBL" id="TDX01856.1"/>
    </source>
</evidence>
<keyword evidence="1" id="KW-1133">Transmembrane helix</keyword>
<feature type="transmembrane region" description="Helical" evidence="1">
    <location>
        <begin position="120"/>
        <end position="138"/>
    </location>
</feature>
<proteinExistence type="predicted"/>
<accession>A0A4R8DV38</accession>
<sequence length="517" mass="59510">MATDQINCSSSFRDYLFKDKSNKRILIGAGIVSVVLFSIFKHFYPFASYIHGDSFVYLETAEKNLSINTYMIGYSMFLRLFSVFTTSDTALVAFQYLFLQSSTLFLLFTIFFFYKPSKVAQYILLCFMIFNPLFLYLGNLVSSDALFASLSVTWFTLLLWIIHCPSVRLIIWHTFIIFIAFTFRYNALIYLFIAIVAFFLSQQSRVLKIVGISTGAIAIGLFVWHTGNQYQKLTGIWQYSPFSGWQMANNAMYAYRYVDSAERKPVLPRFATLDNMIRTYFDSTRNTARFPSENVKASTVYMWTKHLSLFKYRDSVVFKSDTSSADELKKWATMGPLYKDYGLYIIAHYPRHFAQYFLWPNAQKYYAPPVEFLSTYNSGRANTAAIAARWFRYKNLRVSTKTGGLEIHMLDFYPILSGVTNVVMLFGLMCYFILAGFKQNTQFRKGILLGATVWLLNAGFTIFASSAALRFQVFPILLSSTFMTLLIDWLAQMASIKQNIKIPTYKSESNSVALLNS</sequence>
<keyword evidence="1" id="KW-0472">Membrane</keyword>
<organism evidence="2 3">
    <name type="scientific">Dinghuibacter silviterrae</name>
    <dbReference type="NCBI Taxonomy" id="1539049"/>
    <lineage>
        <taxon>Bacteria</taxon>
        <taxon>Pseudomonadati</taxon>
        <taxon>Bacteroidota</taxon>
        <taxon>Chitinophagia</taxon>
        <taxon>Chitinophagales</taxon>
        <taxon>Chitinophagaceae</taxon>
        <taxon>Dinghuibacter</taxon>
    </lineage>
</organism>